<dbReference type="PANTHER" id="PTHR30160:SF1">
    <property type="entry name" value="LIPOPOLYSACCHARIDE 1,2-N-ACETYLGLUCOSAMINETRANSFERASE-RELATED"/>
    <property type="match status" value="1"/>
</dbReference>
<proteinExistence type="predicted"/>
<evidence type="ECO:0000313" key="4">
    <source>
        <dbReference type="EMBL" id="VAW38777.1"/>
    </source>
</evidence>
<evidence type="ECO:0000256" key="2">
    <source>
        <dbReference type="ARBA" id="ARBA00022679"/>
    </source>
</evidence>
<dbReference type="Pfam" id="PF01075">
    <property type="entry name" value="Glyco_transf_9"/>
    <property type="match status" value="1"/>
</dbReference>
<dbReference type="GO" id="GO:0008713">
    <property type="term" value="F:ADP-heptose-lipopolysaccharide heptosyltransferase activity"/>
    <property type="evidence" value="ECO:0007669"/>
    <property type="project" value="TreeGrafter"/>
</dbReference>
<sequence>MKSAVLEGLGGAASINKILVVALCGVGDLLFFLPTLKAMRREFKDARVDLLVLPNGSKALFSGRGLVDEVYEFPRQKWAAGRGGLRGQVELLKAVGKVRKRGYDICIWPYGATTIKKQVLTTLMGARLNIMHKGERFMGDRAVASKNQLVDYAPLSHGVERNFKLLKVLGVEIKEEDKEMVFPLSDDEAAFAGSYLRPFEGSPLVGFHPGGNVAYNNQRQWEPAKYAGLADKISDKIGSHSFFFGSESERGMLEDIRAGMKSGVTLVTELTLDKVAAVIGGLELFIGNNSALIHQASSLGVKTVAINGPTDYHHTGPWGRDTHLVRLDIPCSPCYNYNAGQRKECDDNICLKQLSVEDVFKVLDDILKETKHQNEFMPLVYDIPCTAGLTKSAL</sequence>
<organism evidence="4">
    <name type="scientific">hydrothermal vent metagenome</name>
    <dbReference type="NCBI Taxonomy" id="652676"/>
    <lineage>
        <taxon>unclassified sequences</taxon>
        <taxon>metagenomes</taxon>
        <taxon>ecological metagenomes</taxon>
    </lineage>
</organism>
<dbReference type="InterPro" id="IPR051199">
    <property type="entry name" value="LPS_LOS_Heptosyltrfase"/>
</dbReference>
<dbReference type="CDD" id="cd03789">
    <property type="entry name" value="GT9_LPS_heptosyltransferase"/>
    <property type="match status" value="1"/>
</dbReference>
<dbReference type="GO" id="GO:0009244">
    <property type="term" value="P:lipopolysaccharide core region biosynthetic process"/>
    <property type="evidence" value="ECO:0007669"/>
    <property type="project" value="TreeGrafter"/>
</dbReference>
<dbReference type="GO" id="GO:0005829">
    <property type="term" value="C:cytosol"/>
    <property type="evidence" value="ECO:0007669"/>
    <property type="project" value="TreeGrafter"/>
</dbReference>
<protein>
    <recommendedName>
        <fullName evidence="5">ADP-heptose--lipooligosaccharide heptosyltransferase II</fullName>
    </recommendedName>
</protein>
<keyword evidence="2" id="KW-0808">Transferase</keyword>
<keyword evidence="3" id="KW-0812">Transmembrane</keyword>
<dbReference type="Gene3D" id="3.40.50.2000">
    <property type="entry name" value="Glycogen Phosphorylase B"/>
    <property type="match status" value="2"/>
</dbReference>
<evidence type="ECO:0000256" key="1">
    <source>
        <dbReference type="ARBA" id="ARBA00022676"/>
    </source>
</evidence>
<dbReference type="InterPro" id="IPR002201">
    <property type="entry name" value="Glyco_trans_9"/>
</dbReference>
<reference evidence="4" key="1">
    <citation type="submission" date="2018-06" db="EMBL/GenBank/DDBJ databases">
        <authorList>
            <person name="Zhirakovskaya E."/>
        </authorList>
    </citation>
    <scope>NUCLEOTIDE SEQUENCE</scope>
</reference>
<dbReference type="AlphaFoldDB" id="A0A3B0VKA6"/>
<keyword evidence="1" id="KW-0328">Glycosyltransferase</keyword>
<dbReference type="EMBL" id="UOEZ01000078">
    <property type="protein sequence ID" value="VAW38777.1"/>
    <property type="molecule type" value="Genomic_DNA"/>
</dbReference>
<keyword evidence="3" id="KW-1133">Transmembrane helix</keyword>
<feature type="transmembrane region" description="Helical" evidence="3">
    <location>
        <begin position="12"/>
        <end position="33"/>
    </location>
</feature>
<accession>A0A3B0VKA6</accession>
<dbReference type="PANTHER" id="PTHR30160">
    <property type="entry name" value="TETRAACYLDISACCHARIDE 4'-KINASE-RELATED"/>
    <property type="match status" value="1"/>
</dbReference>
<keyword evidence="3" id="KW-0472">Membrane</keyword>
<dbReference type="SUPFAM" id="SSF53756">
    <property type="entry name" value="UDP-Glycosyltransferase/glycogen phosphorylase"/>
    <property type="match status" value="1"/>
</dbReference>
<gene>
    <name evidence="4" type="ORF">MNBD_DELTA02-617</name>
</gene>
<evidence type="ECO:0000256" key="3">
    <source>
        <dbReference type="SAM" id="Phobius"/>
    </source>
</evidence>
<evidence type="ECO:0008006" key="5">
    <source>
        <dbReference type="Google" id="ProtNLM"/>
    </source>
</evidence>
<name>A0A3B0VKA6_9ZZZZ</name>